<dbReference type="InterPro" id="IPR008183">
    <property type="entry name" value="Aldose_1/G6P_1-epimerase"/>
</dbReference>
<evidence type="ECO:0000256" key="3">
    <source>
        <dbReference type="ARBA" id="ARBA00023277"/>
    </source>
</evidence>
<gene>
    <name evidence="4" type="ORF">SAMN04488138_11516</name>
</gene>
<keyword evidence="5" id="KW-1185">Reference proteome</keyword>
<dbReference type="Proteomes" id="UP000183299">
    <property type="component" value="Unassembled WGS sequence"/>
</dbReference>
<dbReference type="STRING" id="576117.SAMN04488138_11516"/>
<dbReference type="GO" id="GO:0004034">
    <property type="term" value="F:aldose 1-epimerase activity"/>
    <property type="evidence" value="ECO:0007669"/>
    <property type="project" value="TreeGrafter"/>
</dbReference>
<dbReference type="InterPro" id="IPR047215">
    <property type="entry name" value="Galactose_mutarotase-like"/>
</dbReference>
<sequence>MKRLFGKLEDGRNVEAITLHAGDLSATILTYGAILNDLRLRGVPYGLTLGSPEIRAYDHGPMNYFGALVGPVANRIAKARTVLDGETLHFEPNEGPTLLHSGEHGLHTELWHTAALSETSVTLTLDLPDGKGGFPGNRTVTAQYSVTDHEDAPATLTLVITATTDAPTLMNIANHSYWNLDGTPTTDGDWLQVHAEHYLPVDAQMIPTEITPVAGTGFDLRAGHVLRPTDAQRYDHNFCLSQEDRKMKPAAVLRGTSGIEMRMETTAPGLQVFDAAPIGSGDMPGHRGVPEVGFCGVALEAQHWPDAPNHATFPSIRLGAEDTYRQETRWQFLTP</sequence>
<dbReference type="InterPro" id="IPR011013">
    <property type="entry name" value="Gal_mutarotase_sf_dom"/>
</dbReference>
<dbReference type="PANTHER" id="PTHR10091:SF0">
    <property type="entry name" value="GALACTOSE MUTAROTASE"/>
    <property type="match status" value="1"/>
</dbReference>
<accession>A0A1I3VEQ6</accession>
<keyword evidence="3" id="KW-0119">Carbohydrate metabolism</keyword>
<keyword evidence="2" id="KW-0413">Isomerase</keyword>
<dbReference type="Pfam" id="PF01263">
    <property type="entry name" value="Aldose_epim"/>
    <property type="match status" value="1"/>
</dbReference>
<proteinExistence type="inferred from homology"/>
<evidence type="ECO:0000256" key="2">
    <source>
        <dbReference type="ARBA" id="ARBA00023235"/>
    </source>
</evidence>
<dbReference type="InterPro" id="IPR014718">
    <property type="entry name" value="GH-type_carb-bd"/>
</dbReference>
<dbReference type="RefSeq" id="WP_066602659.1">
    <property type="nucleotide sequence ID" value="NZ_FORY01000015.1"/>
</dbReference>
<organism evidence="4 5">
    <name type="scientific">Celeribacter halophilus</name>
    <dbReference type="NCBI Taxonomy" id="576117"/>
    <lineage>
        <taxon>Bacteria</taxon>
        <taxon>Pseudomonadati</taxon>
        <taxon>Pseudomonadota</taxon>
        <taxon>Alphaproteobacteria</taxon>
        <taxon>Rhodobacterales</taxon>
        <taxon>Roseobacteraceae</taxon>
        <taxon>Celeribacter</taxon>
    </lineage>
</organism>
<evidence type="ECO:0000313" key="4">
    <source>
        <dbReference type="EMBL" id="SFJ93858.1"/>
    </source>
</evidence>
<dbReference type="GeneID" id="98666346"/>
<dbReference type="Gene3D" id="2.70.98.10">
    <property type="match status" value="1"/>
</dbReference>
<dbReference type="OrthoDB" id="9779408at2"/>
<protein>
    <submittedName>
        <fullName evidence="4">Aldose 1-epimerase</fullName>
    </submittedName>
</protein>
<dbReference type="GO" id="GO:0006006">
    <property type="term" value="P:glucose metabolic process"/>
    <property type="evidence" value="ECO:0007669"/>
    <property type="project" value="TreeGrafter"/>
</dbReference>
<name>A0A1I3VEQ6_9RHOB</name>
<dbReference type="GO" id="GO:0030246">
    <property type="term" value="F:carbohydrate binding"/>
    <property type="evidence" value="ECO:0007669"/>
    <property type="project" value="InterPro"/>
</dbReference>
<dbReference type="CDD" id="cd09019">
    <property type="entry name" value="galactose_mutarotase_like"/>
    <property type="match status" value="1"/>
</dbReference>
<dbReference type="AlphaFoldDB" id="A0A1I3VEQ6"/>
<dbReference type="EMBL" id="FORY01000015">
    <property type="protein sequence ID" value="SFJ93858.1"/>
    <property type="molecule type" value="Genomic_DNA"/>
</dbReference>
<comment type="similarity">
    <text evidence="1">Belongs to the aldose epimerase family.</text>
</comment>
<evidence type="ECO:0000313" key="5">
    <source>
        <dbReference type="Proteomes" id="UP000183299"/>
    </source>
</evidence>
<reference evidence="4 5" key="1">
    <citation type="submission" date="2016-10" db="EMBL/GenBank/DDBJ databases">
        <authorList>
            <person name="de Groot N.N."/>
        </authorList>
    </citation>
    <scope>NUCLEOTIDE SEQUENCE [LARGE SCALE GENOMIC DNA]</scope>
    <source>
        <strain evidence="4 5">CGMCC 1.8891</strain>
    </source>
</reference>
<dbReference type="GO" id="GO:0033499">
    <property type="term" value="P:galactose catabolic process via UDP-galactose, Leloir pathway"/>
    <property type="evidence" value="ECO:0007669"/>
    <property type="project" value="TreeGrafter"/>
</dbReference>
<dbReference type="PANTHER" id="PTHR10091">
    <property type="entry name" value="ALDOSE-1-EPIMERASE"/>
    <property type="match status" value="1"/>
</dbReference>
<dbReference type="SUPFAM" id="SSF74650">
    <property type="entry name" value="Galactose mutarotase-like"/>
    <property type="match status" value="1"/>
</dbReference>
<evidence type="ECO:0000256" key="1">
    <source>
        <dbReference type="ARBA" id="ARBA00006206"/>
    </source>
</evidence>